<evidence type="ECO:0000313" key="2">
    <source>
        <dbReference type="EMBL" id="KHJ92799.1"/>
    </source>
</evidence>
<feature type="region of interest" description="Disordered" evidence="1">
    <location>
        <begin position="66"/>
        <end position="108"/>
    </location>
</feature>
<feature type="compositionally biased region" description="Acidic residues" evidence="1">
    <location>
        <begin position="66"/>
        <end position="79"/>
    </location>
</feature>
<evidence type="ECO:0000313" key="3">
    <source>
        <dbReference type="Proteomes" id="UP000053660"/>
    </source>
</evidence>
<reference evidence="2 3" key="1">
    <citation type="submission" date="2014-03" db="EMBL/GenBank/DDBJ databases">
        <title>Draft genome of the hookworm Oesophagostomum dentatum.</title>
        <authorList>
            <person name="Mitreva M."/>
        </authorList>
    </citation>
    <scope>NUCLEOTIDE SEQUENCE [LARGE SCALE GENOMIC DNA]</scope>
    <source>
        <strain evidence="2 3">OD-Hann</strain>
    </source>
</reference>
<dbReference type="AlphaFoldDB" id="A0A0B1T6D3"/>
<name>A0A0B1T6D3_OESDE</name>
<protein>
    <submittedName>
        <fullName evidence="2">Uncharacterized protein</fullName>
    </submittedName>
</protein>
<evidence type="ECO:0000256" key="1">
    <source>
        <dbReference type="SAM" id="MobiDB-lite"/>
    </source>
</evidence>
<organism evidence="2 3">
    <name type="scientific">Oesophagostomum dentatum</name>
    <name type="common">Nodular worm</name>
    <dbReference type="NCBI Taxonomy" id="61180"/>
    <lineage>
        <taxon>Eukaryota</taxon>
        <taxon>Metazoa</taxon>
        <taxon>Ecdysozoa</taxon>
        <taxon>Nematoda</taxon>
        <taxon>Chromadorea</taxon>
        <taxon>Rhabditida</taxon>
        <taxon>Rhabditina</taxon>
        <taxon>Rhabditomorpha</taxon>
        <taxon>Strongyloidea</taxon>
        <taxon>Strongylidae</taxon>
        <taxon>Oesophagostomum</taxon>
    </lineage>
</organism>
<gene>
    <name evidence="2" type="ORF">OESDEN_07304</name>
</gene>
<proteinExistence type="predicted"/>
<accession>A0A0B1T6D3</accession>
<dbReference type="OrthoDB" id="5837069at2759"/>
<dbReference type="Proteomes" id="UP000053660">
    <property type="component" value="Unassembled WGS sequence"/>
</dbReference>
<dbReference type="EMBL" id="KN551123">
    <property type="protein sequence ID" value="KHJ92799.1"/>
    <property type="molecule type" value="Genomic_DNA"/>
</dbReference>
<sequence length="108" mass="12281">MDKYLDRMFDSIVDRGPDFAFTLGSLDHVLMQEEDRVVIEEVMTHNNYHEESIPREVAAPPNFLEIETEEPVPNDDEVVVEPLRHGERREPSPSVSASPEIPAAPKQV</sequence>
<keyword evidence="3" id="KW-1185">Reference proteome</keyword>
<feature type="compositionally biased region" description="Basic and acidic residues" evidence="1">
    <location>
        <begin position="82"/>
        <end position="91"/>
    </location>
</feature>